<dbReference type="Gene3D" id="3.30.700.20">
    <property type="entry name" value="Hypothetical protein ph0010, domain 1"/>
    <property type="match status" value="1"/>
</dbReference>
<reference evidence="2" key="1">
    <citation type="submission" date="2021-01" db="EMBL/GenBank/DDBJ databases">
        <title>Genomic Encyclopedia of Type Strains, Phase IV (KMG-IV): sequencing the most valuable type-strain genomes for metagenomic binning, comparative biology and taxonomic classification.</title>
        <authorList>
            <person name="Goeker M."/>
        </authorList>
    </citation>
    <scope>NUCLEOTIDE SEQUENCE</scope>
    <source>
        <strain evidence="2">DSM 23230</strain>
    </source>
</reference>
<dbReference type="AlphaFoldDB" id="A0A938XUW3"/>
<dbReference type="NCBIfam" id="TIGR00296">
    <property type="entry name" value="TIGR00296 family protein"/>
    <property type="match status" value="1"/>
</dbReference>
<dbReference type="Pfam" id="PF02900">
    <property type="entry name" value="LigB"/>
    <property type="match status" value="1"/>
</dbReference>
<accession>A0A938XUW3</accession>
<sequence>MSGITFAGLSPHPPVAVPEVGQDAVSDIKETVNSMKKLAHQVRDIDPDLVITISPHGPVFSDAINILNKKELKGDLGQFGAEQVELSYSLDEKFTEEVVKACNTQDLQVVRIDENAARKFDVDLKLDHGVLVPMYYLNQAGVDTPIVPINMGLLAYEDLYKFGKIVQLVAKQLDYDVALIASGDLSHRLKPGAPAGFNPRGQEFDEALIEYLDDLAVEQIINFDDSLVEKAGECGLRPIIMMLGAIDGLDVEGGVLSYEGPFGVGYGVASFEVKGKSEEPGFLEKLEENKEQKMQEIRDKESEPVQLAREAVEEYAKNEEKIEIPQNLDPELLEQAGAFVSIKKNGNLRGCIGTTKPTSSSLAQEIIDNAIKAGFNDPRFSPIKADELEELTYTVDRLEEPEEIDSKEQLDSEKYGIIVKKGHSTGLLLPNLEGINSVKKQIEIAKRKAGLPQEADVDLMRFEVTRYE</sequence>
<organism evidence="2 3">
    <name type="scientific">Halanaerobacter jeridensis</name>
    <dbReference type="NCBI Taxonomy" id="706427"/>
    <lineage>
        <taxon>Bacteria</taxon>
        <taxon>Bacillati</taxon>
        <taxon>Bacillota</taxon>
        <taxon>Clostridia</taxon>
        <taxon>Halanaerobiales</taxon>
        <taxon>Halobacteroidaceae</taxon>
        <taxon>Halanaerobacter</taxon>
    </lineage>
</organism>
<evidence type="ECO:0000313" key="3">
    <source>
        <dbReference type="Proteomes" id="UP000774000"/>
    </source>
</evidence>
<dbReference type="NCBIfam" id="TIGR04336">
    <property type="entry name" value="AmmeMemoSam_B"/>
    <property type="match status" value="1"/>
</dbReference>
<dbReference type="InterPro" id="IPR027623">
    <property type="entry name" value="AmmeMemoSam_A"/>
</dbReference>
<dbReference type="Pfam" id="PF01871">
    <property type="entry name" value="AMMECR1"/>
    <property type="match status" value="1"/>
</dbReference>
<dbReference type="Proteomes" id="UP000774000">
    <property type="component" value="Unassembled WGS sequence"/>
</dbReference>
<dbReference type="GO" id="GO:0008198">
    <property type="term" value="F:ferrous iron binding"/>
    <property type="evidence" value="ECO:0007669"/>
    <property type="project" value="InterPro"/>
</dbReference>
<protein>
    <submittedName>
        <fullName evidence="2">AmmeMemoRadiSam system protein A</fullName>
    </submittedName>
</protein>
<dbReference type="GO" id="GO:0016702">
    <property type="term" value="F:oxidoreductase activity, acting on single donors with incorporation of molecular oxygen, incorporation of two atoms of oxygen"/>
    <property type="evidence" value="ECO:0007669"/>
    <property type="project" value="UniProtKB-ARBA"/>
</dbReference>
<keyword evidence="3" id="KW-1185">Reference proteome</keyword>
<dbReference type="PROSITE" id="PS51112">
    <property type="entry name" value="AMMECR1"/>
    <property type="match status" value="1"/>
</dbReference>
<dbReference type="InterPro" id="IPR004183">
    <property type="entry name" value="Xdiol_dOase_suB"/>
</dbReference>
<dbReference type="RefSeq" id="WP_204702943.1">
    <property type="nucleotide sequence ID" value="NZ_JAFBDQ010000021.1"/>
</dbReference>
<feature type="domain" description="AMMECR1" evidence="1">
    <location>
        <begin position="299"/>
        <end position="468"/>
    </location>
</feature>
<comment type="caution">
    <text evidence="2">The sequence shown here is derived from an EMBL/GenBank/DDBJ whole genome shotgun (WGS) entry which is preliminary data.</text>
</comment>
<dbReference type="CDD" id="cd07951">
    <property type="entry name" value="ED_3B_N_AMMECR1"/>
    <property type="match status" value="1"/>
</dbReference>
<dbReference type="InterPro" id="IPR023473">
    <property type="entry name" value="AMMECR1"/>
</dbReference>
<dbReference type="InterPro" id="IPR027485">
    <property type="entry name" value="AMMECR1_N"/>
</dbReference>
<dbReference type="Gene3D" id="3.40.830.10">
    <property type="entry name" value="LigB-like"/>
    <property type="match status" value="1"/>
</dbReference>
<evidence type="ECO:0000259" key="1">
    <source>
        <dbReference type="PROSITE" id="PS51112"/>
    </source>
</evidence>
<dbReference type="InterPro" id="IPR036071">
    <property type="entry name" value="AMMECR1_dom_sf"/>
</dbReference>
<dbReference type="PANTHER" id="PTHR13016:SF0">
    <property type="entry name" value="AMME SYNDROME CANDIDATE GENE 1 PROTEIN"/>
    <property type="match status" value="1"/>
</dbReference>
<proteinExistence type="predicted"/>
<evidence type="ECO:0000313" key="2">
    <source>
        <dbReference type="EMBL" id="MBM7557988.1"/>
    </source>
</evidence>
<dbReference type="NCBIfam" id="TIGR04335">
    <property type="entry name" value="AmmeMemoSam_A"/>
    <property type="match status" value="1"/>
</dbReference>
<dbReference type="EMBL" id="JAFBDQ010000021">
    <property type="protein sequence ID" value="MBM7557988.1"/>
    <property type="molecule type" value="Genomic_DNA"/>
</dbReference>
<name>A0A938XUW3_9FIRM</name>
<dbReference type="InterPro" id="IPR002733">
    <property type="entry name" value="AMMECR1_domain"/>
</dbReference>
<dbReference type="PANTHER" id="PTHR13016">
    <property type="entry name" value="AMMECR1 HOMOLOG"/>
    <property type="match status" value="1"/>
</dbReference>
<dbReference type="SUPFAM" id="SSF143447">
    <property type="entry name" value="AMMECR1-like"/>
    <property type="match status" value="1"/>
</dbReference>
<dbReference type="SUPFAM" id="SSF53213">
    <property type="entry name" value="LigB-like"/>
    <property type="match status" value="1"/>
</dbReference>
<gene>
    <name evidence="2" type="ORF">JOC47_002857</name>
</gene>